<dbReference type="InterPro" id="IPR042971">
    <property type="entry name" value="LEA_SMP"/>
</dbReference>
<evidence type="ECO:0000256" key="2">
    <source>
        <dbReference type="ARBA" id="ARBA00022737"/>
    </source>
</evidence>
<feature type="domain" description="SMP" evidence="3">
    <location>
        <begin position="39"/>
        <end position="97"/>
    </location>
</feature>
<dbReference type="STRING" id="4155.A0A022PYV7"/>
<evidence type="ECO:0000313" key="4">
    <source>
        <dbReference type="EMBL" id="EYU20966.1"/>
    </source>
</evidence>
<feature type="non-terminal residue" evidence="4">
    <location>
        <position position="1"/>
    </location>
</feature>
<dbReference type="Pfam" id="PF04927">
    <property type="entry name" value="SMP"/>
    <property type="match status" value="2"/>
</dbReference>
<dbReference type="EMBL" id="KI632249">
    <property type="protein sequence ID" value="EYU20966.1"/>
    <property type="molecule type" value="Genomic_DNA"/>
</dbReference>
<evidence type="ECO:0000313" key="5">
    <source>
        <dbReference type="Proteomes" id="UP000030748"/>
    </source>
</evidence>
<feature type="domain" description="SMP" evidence="3">
    <location>
        <begin position="1"/>
        <end position="30"/>
    </location>
</feature>
<dbReference type="Proteomes" id="UP000030748">
    <property type="component" value="Unassembled WGS sequence"/>
</dbReference>
<dbReference type="PANTHER" id="PTHR31174">
    <property type="entry name" value="SEED MATURATION FAMILY PROTEIN"/>
    <property type="match status" value="1"/>
</dbReference>
<evidence type="ECO:0000256" key="1">
    <source>
        <dbReference type="ARBA" id="ARBA00010733"/>
    </source>
</evidence>
<organism evidence="4 5">
    <name type="scientific">Erythranthe guttata</name>
    <name type="common">Yellow monkey flower</name>
    <name type="synonym">Mimulus guttatus</name>
    <dbReference type="NCBI Taxonomy" id="4155"/>
    <lineage>
        <taxon>Eukaryota</taxon>
        <taxon>Viridiplantae</taxon>
        <taxon>Streptophyta</taxon>
        <taxon>Embryophyta</taxon>
        <taxon>Tracheophyta</taxon>
        <taxon>Spermatophyta</taxon>
        <taxon>Magnoliopsida</taxon>
        <taxon>eudicotyledons</taxon>
        <taxon>Gunneridae</taxon>
        <taxon>Pentapetalae</taxon>
        <taxon>asterids</taxon>
        <taxon>lamiids</taxon>
        <taxon>Lamiales</taxon>
        <taxon>Phrymaceae</taxon>
        <taxon>Erythranthe</taxon>
    </lineage>
</organism>
<protein>
    <recommendedName>
        <fullName evidence="3">SMP domain-containing protein</fullName>
    </recommendedName>
</protein>
<proteinExistence type="inferred from homology"/>
<sequence>AAEVRATGLGHVVPGGLGAQAQSAAAYNAQTTRDEDKAKLGDILTDATLKMAGDKAVTREDAEGVIYAEIRNKQEDMATHPGGVAASVAAAARLNQEK</sequence>
<name>A0A022PYV7_ERYGU</name>
<accession>A0A022PYV7</accession>
<keyword evidence="2" id="KW-0677">Repeat</keyword>
<keyword evidence="5" id="KW-1185">Reference proteome</keyword>
<gene>
    <name evidence="4" type="ORF">MIMGU_mgv1a019437mg</name>
</gene>
<dbReference type="AlphaFoldDB" id="A0A022PYV7"/>
<dbReference type="InterPro" id="IPR007011">
    <property type="entry name" value="LEA_SMP_dom"/>
</dbReference>
<evidence type="ECO:0000259" key="3">
    <source>
        <dbReference type="Pfam" id="PF04927"/>
    </source>
</evidence>
<reference evidence="4 5" key="1">
    <citation type="journal article" date="2013" name="Proc. Natl. Acad. Sci. U.S.A.">
        <title>Fine-scale variation in meiotic recombination in Mimulus inferred from population shotgun sequencing.</title>
        <authorList>
            <person name="Hellsten U."/>
            <person name="Wright K.M."/>
            <person name="Jenkins J."/>
            <person name="Shu S."/>
            <person name="Yuan Y."/>
            <person name="Wessler S.R."/>
            <person name="Schmutz J."/>
            <person name="Willis J.H."/>
            <person name="Rokhsar D.S."/>
        </authorList>
    </citation>
    <scope>NUCLEOTIDE SEQUENCE [LARGE SCALE GENOMIC DNA]</scope>
    <source>
        <strain evidence="5">cv. DUN x IM62</strain>
    </source>
</reference>
<dbReference type="eggNOG" id="ENOG502QPSX">
    <property type="taxonomic scope" value="Eukaryota"/>
</dbReference>
<dbReference type="PANTHER" id="PTHR31174:SF31">
    <property type="entry name" value="LATE EMBRYOGENESIS ABUNDANT PROTEIN 3"/>
    <property type="match status" value="1"/>
</dbReference>
<comment type="similarity">
    <text evidence="1">Belongs to the LEA type SMP family.</text>
</comment>